<evidence type="ECO:0000313" key="3">
    <source>
        <dbReference type="EMBL" id="GIE51725.1"/>
    </source>
</evidence>
<dbReference type="Gene3D" id="1.10.630.10">
    <property type="entry name" value="Cytochrome P450"/>
    <property type="match status" value="1"/>
</dbReference>
<keyword evidence="4" id="KW-1185">Reference proteome</keyword>
<dbReference type="Pfam" id="PF00067">
    <property type="entry name" value="p450"/>
    <property type="match status" value="1"/>
</dbReference>
<dbReference type="GO" id="GO:0004497">
    <property type="term" value="F:monooxygenase activity"/>
    <property type="evidence" value="ECO:0007669"/>
    <property type="project" value="UniProtKB-KW"/>
</dbReference>
<evidence type="ECO:0000256" key="2">
    <source>
        <dbReference type="RuleBase" id="RU000461"/>
    </source>
</evidence>
<dbReference type="PROSITE" id="PS00086">
    <property type="entry name" value="CYTOCHROME_P450"/>
    <property type="match status" value="1"/>
</dbReference>
<dbReference type="InterPro" id="IPR001128">
    <property type="entry name" value="Cyt_P450"/>
</dbReference>
<dbReference type="PANTHER" id="PTHR46696">
    <property type="entry name" value="P450, PUTATIVE (EUROFUNG)-RELATED"/>
    <property type="match status" value="1"/>
</dbReference>
<protein>
    <recommendedName>
        <fullName evidence="5">Cytochrome P450</fullName>
    </recommendedName>
</protein>
<dbReference type="AlphaFoldDB" id="A0A919MW09"/>
<sequence length="385" mass="42375">MSSATEFDPLSPAMLENPFPVYAELQEKDPVFWHEKVGAWIITRYEDCRDVLMNAELFVRDPRRVGEVSGDTDASIQTLEAERQSELRRLIIGSIHSQDLKEIGGSVRSCIDRIFDNVAAEPSFDWMVEVAAPLAGTITAEFLGVRQPDPRIFKAIGEGMARKFDADLGENDAEAGRRIREGFGALVDMWLNAEDTHGTMLTLKERAAELGVPLPVIKNSVGLLFIGSYGTIYASSGNLVRLLIERPDVFAELRNPDLLSTGIDEFIRYDGPTQATSRVATRTTEIRGVTIQQGDPVFIVLAAANRDPDQFPRPHELVLDRKPNKHLGFGWGPHSCVGSLFGQLALGELVRALHDAPALRMTGTPVRLPTTTVRSIASLPVSFQG</sequence>
<dbReference type="EMBL" id="BOMQ01000061">
    <property type="protein sequence ID" value="GIE51725.1"/>
    <property type="molecule type" value="Genomic_DNA"/>
</dbReference>
<keyword evidence="2" id="KW-0408">Iron</keyword>
<dbReference type="GO" id="GO:0005506">
    <property type="term" value="F:iron ion binding"/>
    <property type="evidence" value="ECO:0007669"/>
    <property type="project" value="InterPro"/>
</dbReference>
<dbReference type="SUPFAM" id="SSF48264">
    <property type="entry name" value="Cytochrome P450"/>
    <property type="match status" value="1"/>
</dbReference>
<dbReference type="InterPro" id="IPR017972">
    <property type="entry name" value="Cyt_P450_CS"/>
</dbReference>
<comment type="caution">
    <text evidence="3">The sequence shown here is derived from an EMBL/GenBank/DDBJ whole genome shotgun (WGS) entry which is preliminary data.</text>
</comment>
<keyword evidence="2" id="KW-0479">Metal-binding</keyword>
<keyword evidence="2" id="KW-0560">Oxidoreductase</keyword>
<dbReference type="PANTHER" id="PTHR46696:SF6">
    <property type="entry name" value="P450, PUTATIVE (EUROFUNG)-RELATED"/>
    <property type="match status" value="1"/>
</dbReference>
<dbReference type="PRINTS" id="PR00359">
    <property type="entry name" value="BP450"/>
</dbReference>
<proteinExistence type="inferred from homology"/>
<evidence type="ECO:0008006" key="5">
    <source>
        <dbReference type="Google" id="ProtNLM"/>
    </source>
</evidence>
<dbReference type="InterPro" id="IPR036396">
    <property type="entry name" value="Cyt_P450_sf"/>
</dbReference>
<dbReference type="InterPro" id="IPR002397">
    <property type="entry name" value="Cyt_P450_B"/>
</dbReference>
<dbReference type="GO" id="GO:0016705">
    <property type="term" value="F:oxidoreductase activity, acting on paired donors, with incorporation or reduction of molecular oxygen"/>
    <property type="evidence" value="ECO:0007669"/>
    <property type="project" value="InterPro"/>
</dbReference>
<evidence type="ECO:0000256" key="1">
    <source>
        <dbReference type="ARBA" id="ARBA00010617"/>
    </source>
</evidence>
<dbReference type="RefSeq" id="WP_203772519.1">
    <property type="nucleotide sequence ID" value="NZ_BAAAYJ010000097.1"/>
</dbReference>
<gene>
    <name evidence="3" type="ORF">Ani05nite_52590</name>
</gene>
<dbReference type="Proteomes" id="UP000647172">
    <property type="component" value="Unassembled WGS sequence"/>
</dbReference>
<name>A0A919MW09_9ACTN</name>
<reference evidence="3" key="1">
    <citation type="submission" date="2021-01" db="EMBL/GenBank/DDBJ databases">
        <title>Whole genome shotgun sequence of Actinoplanes nipponensis NBRC 14063.</title>
        <authorList>
            <person name="Komaki H."/>
            <person name="Tamura T."/>
        </authorList>
    </citation>
    <scope>NUCLEOTIDE SEQUENCE</scope>
    <source>
        <strain evidence="3">NBRC 14063</strain>
    </source>
</reference>
<keyword evidence="2" id="KW-0349">Heme</keyword>
<evidence type="ECO:0000313" key="4">
    <source>
        <dbReference type="Proteomes" id="UP000647172"/>
    </source>
</evidence>
<organism evidence="3 4">
    <name type="scientific">Actinoplanes nipponensis</name>
    <dbReference type="NCBI Taxonomy" id="135950"/>
    <lineage>
        <taxon>Bacteria</taxon>
        <taxon>Bacillati</taxon>
        <taxon>Actinomycetota</taxon>
        <taxon>Actinomycetes</taxon>
        <taxon>Micromonosporales</taxon>
        <taxon>Micromonosporaceae</taxon>
        <taxon>Actinoplanes</taxon>
    </lineage>
</organism>
<comment type="similarity">
    <text evidence="1 2">Belongs to the cytochrome P450 family.</text>
</comment>
<accession>A0A919MW09</accession>
<keyword evidence="2" id="KW-0503">Monooxygenase</keyword>
<dbReference type="GO" id="GO:0020037">
    <property type="term" value="F:heme binding"/>
    <property type="evidence" value="ECO:0007669"/>
    <property type="project" value="InterPro"/>
</dbReference>